<gene>
    <name evidence="7" type="ORF">H4W27_001782</name>
</gene>
<dbReference type="GO" id="GO:0008448">
    <property type="term" value="F:N-acetylglucosamine-6-phosphate deacetylase activity"/>
    <property type="evidence" value="ECO:0007669"/>
    <property type="project" value="UniProtKB-EC"/>
</dbReference>
<dbReference type="SUPFAM" id="SSF51338">
    <property type="entry name" value="Composite domain of metallo-dependent hydrolases"/>
    <property type="match status" value="1"/>
</dbReference>
<keyword evidence="2" id="KW-0479">Metal-binding</keyword>
<dbReference type="EMBL" id="JADBED010000001">
    <property type="protein sequence ID" value="MBE1524664.1"/>
    <property type="molecule type" value="Genomic_DNA"/>
</dbReference>
<dbReference type="InterPro" id="IPR032466">
    <property type="entry name" value="Metal_Hydrolase"/>
</dbReference>
<evidence type="ECO:0000256" key="1">
    <source>
        <dbReference type="ARBA" id="ARBA00010716"/>
    </source>
</evidence>
<evidence type="ECO:0000256" key="3">
    <source>
        <dbReference type="ARBA" id="ARBA00022801"/>
    </source>
</evidence>
<dbReference type="Gene3D" id="2.30.40.10">
    <property type="entry name" value="Urease, subunit C, domain 1"/>
    <property type="match status" value="1"/>
</dbReference>
<evidence type="ECO:0000313" key="8">
    <source>
        <dbReference type="Proteomes" id="UP000643525"/>
    </source>
</evidence>
<dbReference type="Pfam" id="PF01979">
    <property type="entry name" value="Amidohydro_1"/>
    <property type="match status" value="1"/>
</dbReference>
<comment type="similarity">
    <text evidence="1 5">Belongs to the metallo-dependent hydrolases superfamily. NagA family.</text>
</comment>
<name>A0ABR9JFG0_9MICC</name>
<evidence type="ECO:0000256" key="5">
    <source>
        <dbReference type="PIRNR" id="PIRNR038994"/>
    </source>
</evidence>
<dbReference type="SUPFAM" id="SSF51556">
    <property type="entry name" value="Metallo-dependent hydrolases"/>
    <property type="match status" value="1"/>
</dbReference>
<keyword evidence="8" id="KW-1185">Reference proteome</keyword>
<dbReference type="Gene3D" id="3.20.20.140">
    <property type="entry name" value="Metal-dependent hydrolases"/>
    <property type="match status" value="1"/>
</dbReference>
<keyword evidence="3 5" id="KW-0378">Hydrolase</keyword>
<dbReference type="InterPro" id="IPR006680">
    <property type="entry name" value="Amidohydro-rel"/>
</dbReference>
<comment type="caution">
    <text evidence="7">The sequence shown here is derived from an EMBL/GenBank/DDBJ whole genome shotgun (WGS) entry which is preliminary data.</text>
</comment>
<reference evidence="7 8" key="1">
    <citation type="submission" date="2020-10" db="EMBL/GenBank/DDBJ databases">
        <title>Sequencing the genomes of 1000 actinobacteria strains.</title>
        <authorList>
            <person name="Klenk H.-P."/>
        </authorList>
    </citation>
    <scope>NUCLEOTIDE SEQUENCE [LARGE SCALE GENOMIC DNA]</scope>
    <source>
        <strain evidence="7 8">DSM 15666</strain>
    </source>
</reference>
<dbReference type="PANTHER" id="PTHR11113:SF14">
    <property type="entry name" value="N-ACETYLGLUCOSAMINE-6-PHOSPHATE DEACETYLASE"/>
    <property type="match status" value="1"/>
</dbReference>
<organism evidence="7 8">
    <name type="scientific">Nesterenkonia lutea</name>
    <dbReference type="NCBI Taxonomy" id="272919"/>
    <lineage>
        <taxon>Bacteria</taxon>
        <taxon>Bacillati</taxon>
        <taxon>Actinomycetota</taxon>
        <taxon>Actinomycetes</taxon>
        <taxon>Micrococcales</taxon>
        <taxon>Micrococcaceae</taxon>
        <taxon>Nesterenkonia</taxon>
    </lineage>
</organism>
<dbReference type="InterPro" id="IPR011059">
    <property type="entry name" value="Metal-dep_hydrolase_composite"/>
</dbReference>
<evidence type="ECO:0000259" key="6">
    <source>
        <dbReference type="Pfam" id="PF01979"/>
    </source>
</evidence>
<evidence type="ECO:0000256" key="4">
    <source>
        <dbReference type="ARBA" id="ARBA00023277"/>
    </source>
</evidence>
<dbReference type="PIRSF" id="PIRSF038994">
    <property type="entry name" value="NagA"/>
    <property type="match status" value="1"/>
</dbReference>
<dbReference type="RefSeq" id="WP_192595646.1">
    <property type="nucleotide sequence ID" value="NZ_BAAALJ010000002.1"/>
</dbReference>
<keyword evidence="4 5" id="KW-0119">Carbohydrate metabolism</keyword>
<dbReference type="EC" id="3.5.1.25" evidence="7"/>
<dbReference type="Proteomes" id="UP000643525">
    <property type="component" value="Unassembled WGS sequence"/>
</dbReference>
<evidence type="ECO:0000313" key="7">
    <source>
        <dbReference type="EMBL" id="MBE1524664.1"/>
    </source>
</evidence>
<feature type="domain" description="Amidohydrolase-related" evidence="6">
    <location>
        <begin position="57"/>
        <end position="395"/>
    </location>
</feature>
<sequence length="399" mass="41537">MNSTYRQVVQGRLHTGLAEHSDGILATESGHISYAGPREHFDPEGWPSAEVLDAGEVLVPGFVDAHCHGAFGADFSSSAEEPVRRALARLHERGTTTVLASLVTARRENMLRAASLFGALADEGTVAGIHLEGPFLSSARCGAQDPQWLSEPDIGLTAELIEASGGSVRVMTFAPELPGADALIQFLTSHGVVPSVGHTDADAHTTETSLAYARKLMLTSENEPKTPTVTHLFNGMPAIHHRSPGPAAACLRSAVRGEAIVELIADTLHVDPYMVAAVFELVGADNVALVTDSMAAAGLEDGTYQLGPAEVDVNGAAATLRSSGVLAGGTGFMQDLVRGCVAAGVPFGDAVRSATVVPARVCGLSHRVGRLAPGREADAVVLDRDLQVAGVLRRGAWIA</sequence>
<dbReference type="InterPro" id="IPR003764">
    <property type="entry name" value="GlcNAc_6-P_deAcase"/>
</dbReference>
<evidence type="ECO:0000256" key="2">
    <source>
        <dbReference type="ARBA" id="ARBA00022723"/>
    </source>
</evidence>
<accession>A0ABR9JFG0</accession>
<dbReference type="PANTHER" id="PTHR11113">
    <property type="entry name" value="N-ACETYLGLUCOSAMINE-6-PHOSPHATE DEACETYLASE"/>
    <property type="match status" value="1"/>
</dbReference>
<protein>
    <submittedName>
        <fullName evidence="7">N-acetylglucosamine-6-phosphate deacetylase</fullName>
        <ecNumber evidence="7">3.5.1.25</ecNumber>
    </submittedName>
</protein>
<proteinExistence type="inferred from homology"/>